<feature type="region of interest" description="Disordered" evidence="1">
    <location>
        <begin position="23"/>
        <end position="43"/>
    </location>
</feature>
<reference evidence="2" key="1">
    <citation type="submission" date="2023-03" db="EMBL/GenBank/DDBJ databases">
        <title>Chromosome-scale reference genome and RAD-based genetic map of yellow starthistle (Centaurea solstitialis) reveal putative structural variation and QTLs associated with invader traits.</title>
        <authorList>
            <person name="Reatini B."/>
            <person name="Cang F.A."/>
            <person name="Jiang Q."/>
            <person name="Mckibben M.T.W."/>
            <person name="Barker M.S."/>
            <person name="Rieseberg L.H."/>
            <person name="Dlugosch K.M."/>
        </authorList>
    </citation>
    <scope>NUCLEOTIDE SEQUENCE</scope>
    <source>
        <strain evidence="2">CAN-66</strain>
        <tissue evidence="2">Leaf</tissue>
    </source>
</reference>
<dbReference type="AlphaFoldDB" id="A0AA38T1C6"/>
<gene>
    <name evidence="2" type="ORF">OSB04_025972</name>
</gene>
<protein>
    <submittedName>
        <fullName evidence="2">Uncharacterized protein</fullName>
    </submittedName>
</protein>
<dbReference type="EMBL" id="JARYMX010000006">
    <property type="protein sequence ID" value="KAJ9546265.1"/>
    <property type="molecule type" value="Genomic_DNA"/>
</dbReference>
<accession>A0AA38T1C6</accession>
<evidence type="ECO:0000313" key="2">
    <source>
        <dbReference type="EMBL" id="KAJ9546265.1"/>
    </source>
</evidence>
<dbReference type="Proteomes" id="UP001172457">
    <property type="component" value="Chromosome 6"/>
</dbReference>
<evidence type="ECO:0000256" key="1">
    <source>
        <dbReference type="SAM" id="MobiDB-lite"/>
    </source>
</evidence>
<sequence>MSIATSAIAEAYVMRKCYQENMKKTTPDAQGTTKESMLDNDDHASMPIGCFPRLFRKIHSTTSSTVHVSDSSPRLSQELKT</sequence>
<organism evidence="2 3">
    <name type="scientific">Centaurea solstitialis</name>
    <name type="common">yellow star-thistle</name>
    <dbReference type="NCBI Taxonomy" id="347529"/>
    <lineage>
        <taxon>Eukaryota</taxon>
        <taxon>Viridiplantae</taxon>
        <taxon>Streptophyta</taxon>
        <taxon>Embryophyta</taxon>
        <taxon>Tracheophyta</taxon>
        <taxon>Spermatophyta</taxon>
        <taxon>Magnoliopsida</taxon>
        <taxon>eudicotyledons</taxon>
        <taxon>Gunneridae</taxon>
        <taxon>Pentapetalae</taxon>
        <taxon>asterids</taxon>
        <taxon>campanulids</taxon>
        <taxon>Asterales</taxon>
        <taxon>Asteraceae</taxon>
        <taxon>Carduoideae</taxon>
        <taxon>Cardueae</taxon>
        <taxon>Centaureinae</taxon>
        <taxon>Centaurea</taxon>
    </lineage>
</organism>
<feature type="compositionally biased region" description="Low complexity" evidence="1">
    <location>
        <begin position="62"/>
        <end position="72"/>
    </location>
</feature>
<comment type="caution">
    <text evidence="2">The sequence shown here is derived from an EMBL/GenBank/DDBJ whole genome shotgun (WGS) entry which is preliminary data.</text>
</comment>
<feature type="region of interest" description="Disordered" evidence="1">
    <location>
        <begin position="62"/>
        <end position="81"/>
    </location>
</feature>
<evidence type="ECO:0000313" key="3">
    <source>
        <dbReference type="Proteomes" id="UP001172457"/>
    </source>
</evidence>
<proteinExistence type="predicted"/>
<keyword evidence="3" id="KW-1185">Reference proteome</keyword>
<name>A0AA38T1C6_9ASTR</name>